<dbReference type="GO" id="GO:0005524">
    <property type="term" value="F:ATP binding"/>
    <property type="evidence" value="ECO:0000255"/>
    <property type="project" value="GeneDB"/>
</dbReference>
<dbReference type="EMBL" id="CH464491">
    <property type="protein sequence ID" value="EAN80004.1"/>
    <property type="molecule type" value="Genomic_DNA"/>
</dbReference>
<dbReference type="Proteomes" id="UP000008524">
    <property type="component" value="Chromosome 11"/>
</dbReference>
<keyword evidence="4" id="KW-0808">Transferase</keyword>
<dbReference type="OrthoDB" id="270458at2759"/>
<organism evidence="8 9">
    <name type="scientific">Trypanosoma brucei brucei (strain 927/4 GUTat10.1)</name>
    <dbReference type="NCBI Taxonomy" id="185431"/>
    <lineage>
        <taxon>Eukaryota</taxon>
        <taxon>Discoba</taxon>
        <taxon>Euglenozoa</taxon>
        <taxon>Kinetoplastea</taxon>
        <taxon>Metakinetoplastina</taxon>
        <taxon>Trypanosomatida</taxon>
        <taxon>Trypanosomatidae</taxon>
        <taxon>Trypanosoma</taxon>
    </lineage>
</organism>
<dbReference type="PANTHER" id="PTHR24345">
    <property type="entry name" value="SERINE/THREONINE-PROTEIN KINASE PLK"/>
    <property type="match status" value="1"/>
</dbReference>
<dbReference type="Pfam" id="PF26235">
    <property type="entry name" value="zf-KKT2_KKT3"/>
    <property type="match status" value="1"/>
</dbReference>
<dbReference type="PaxDb" id="5691-EAN80004"/>
<dbReference type="GO" id="GO:0004674">
    <property type="term" value="F:protein serine/threonine kinase activity"/>
    <property type="evidence" value="ECO:0000255"/>
    <property type="project" value="GeneDB"/>
</dbReference>
<dbReference type="InterPro" id="IPR011009">
    <property type="entry name" value="Kinase-like_dom_sf"/>
</dbReference>
<dbReference type="EC" id="2.7.11.21" evidence="4"/>
<feature type="compositionally biased region" description="Polar residues" evidence="5">
    <location>
        <begin position="753"/>
        <end position="762"/>
    </location>
</feature>
<feature type="domain" description="Protein kinase" evidence="6">
    <location>
        <begin position="86"/>
        <end position="362"/>
    </location>
</feature>
<keyword evidence="2 3" id="KW-0067">ATP-binding</keyword>
<dbReference type="Gene3D" id="1.10.510.10">
    <property type="entry name" value="Transferase(Phosphotransferase) domain 1"/>
    <property type="match status" value="1"/>
</dbReference>
<dbReference type="VEuPathDB" id="TriTrypDB:Tb927.11.10520"/>
<dbReference type="InParanoid" id="Q383M7"/>
<feature type="region of interest" description="Disordered" evidence="5">
    <location>
        <begin position="696"/>
        <end position="730"/>
    </location>
</feature>
<reference evidence="8 9" key="2">
    <citation type="journal article" date="2005" name="Science">
        <title>The genome of the African trypanosome Trypanosoma brucei.</title>
        <authorList>
            <person name="Berriman M."/>
            <person name="Ghedin E."/>
            <person name="Hertz-Fowler C."/>
            <person name="Blandin G."/>
            <person name="Renauld H."/>
            <person name="Bartholomeu D.C."/>
            <person name="Lennard N.J."/>
            <person name="Caler E."/>
            <person name="Hamlin N.E."/>
            <person name="Haas B."/>
            <person name="Bohme U."/>
            <person name="Hannick L."/>
            <person name="Aslett M.A."/>
            <person name="Shallom J."/>
            <person name="Marcello L."/>
            <person name="Hou L."/>
            <person name="Wickstead B."/>
            <person name="Alsmark U.C."/>
            <person name="Arrowsmith C."/>
            <person name="Atkin R.J."/>
            <person name="Barron A.J."/>
            <person name="Bringaud F."/>
            <person name="Brooks K."/>
            <person name="Carrington M."/>
            <person name="Cherevach I."/>
            <person name="Chillingworth T.J."/>
            <person name="Churcher C."/>
            <person name="Clark L.N."/>
            <person name="Corton C.H."/>
            <person name="Cronin A."/>
            <person name="Davies R.M."/>
            <person name="Doggett J."/>
            <person name="Djikeng A."/>
            <person name="Feldblyum T."/>
            <person name="Field M.C."/>
            <person name="Fraser A."/>
            <person name="Goodhead I."/>
            <person name="Hance Z."/>
            <person name="Harper D."/>
            <person name="Harris B.R."/>
            <person name="Hauser H."/>
            <person name="Hostetler J."/>
            <person name="Ivens A."/>
            <person name="Jagels K."/>
            <person name="Johnson D."/>
            <person name="Johnson J."/>
            <person name="Jones K."/>
            <person name="Kerhornou A.X."/>
            <person name="Koo H."/>
            <person name="Larke N."/>
            <person name="Landfear S."/>
            <person name="Larkin C."/>
            <person name="Leech V."/>
            <person name="Line A."/>
            <person name="Lord A."/>
            <person name="Macleod A."/>
            <person name="Mooney P.J."/>
            <person name="Moule S."/>
            <person name="Martin D.M."/>
            <person name="Morgan G.W."/>
            <person name="Mungall K."/>
            <person name="Norbertczak H."/>
            <person name="Ormond D."/>
            <person name="Pai G."/>
            <person name="Peacock C.S."/>
            <person name="Peterson J."/>
            <person name="Quail M.A."/>
            <person name="Rabbinowitsch E."/>
            <person name="Rajandream M.A."/>
            <person name="Reitter C."/>
            <person name="Salzberg S.L."/>
            <person name="Sanders M."/>
            <person name="Schobel S."/>
            <person name="Sharp S."/>
            <person name="Simmonds M."/>
            <person name="Simpson A.J."/>
            <person name="Tallon L."/>
            <person name="Turner C.M."/>
            <person name="Tait A."/>
            <person name="Tivey A.R."/>
            <person name="Van Aken S."/>
            <person name="Walker D."/>
            <person name="Wanless D."/>
            <person name="Wang S."/>
            <person name="White B."/>
            <person name="White O."/>
            <person name="Whitehead S."/>
            <person name="Woodward J."/>
            <person name="Wortman J."/>
            <person name="Adams M.D."/>
            <person name="Embley T.M."/>
            <person name="Gull K."/>
            <person name="Ullu E."/>
            <person name="Barry J.D."/>
            <person name="Fairlamb A.H."/>
            <person name="Opperdoes F."/>
            <person name="Barrell B.G."/>
            <person name="Donelson J.E."/>
            <person name="Hall N."/>
            <person name="Fraser C.M."/>
            <person name="Melville S.E."/>
            <person name="El-Sayed N.M."/>
        </authorList>
    </citation>
    <scope>NUCLEOTIDE SEQUENCE [LARGE SCALE GENOMIC DNA]</scope>
    <source>
        <strain evidence="8 9">927/4 GUTat10.1</strain>
    </source>
</reference>
<dbReference type="KEGG" id="tbr:Tb11.01.2290"/>
<dbReference type="PROSITE" id="PS00107">
    <property type="entry name" value="PROTEIN_KINASE_ATP"/>
    <property type="match status" value="1"/>
</dbReference>
<feature type="binding site" evidence="3">
    <location>
        <position position="114"/>
    </location>
    <ligand>
        <name>ATP</name>
        <dbReference type="ChEBI" id="CHEBI:30616"/>
    </ligand>
</feature>
<dbReference type="eggNOG" id="KOG0575">
    <property type="taxonomic scope" value="Eukaryota"/>
</dbReference>
<dbReference type="SMART" id="SM00220">
    <property type="entry name" value="S_TKc"/>
    <property type="match status" value="1"/>
</dbReference>
<feature type="compositionally biased region" description="Basic and acidic residues" evidence="5">
    <location>
        <begin position="8"/>
        <end position="18"/>
    </location>
</feature>
<feature type="domain" description="POLO box" evidence="7">
    <location>
        <begin position="1181"/>
        <end position="1260"/>
    </location>
</feature>
<evidence type="ECO:0000256" key="4">
    <source>
        <dbReference type="RuleBase" id="RU361162"/>
    </source>
</evidence>
<feature type="compositionally biased region" description="Polar residues" evidence="5">
    <location>
        <begin position="883"/>
        <end position="905"/>
    </location>
</feature>
<dbReference type="STRING" id="185431.Q383M7"/>
<evidence type="ECO:0000256" key="3">
    <source>
        <dbReference type="PROSITE-ProRule" id="PRU10141"/>
    </source>
</evidence>
<feature type="compositionally biased region" description="Basic and acidic residues" evidence="5">
    <location>
        <begin position="766"/>
        <end position="775"/>
    </location>
</feature>
<keyword evidence="4 8" id="KW-0418">Kinase</keyword>
<dbReference type="InterPro" id="IPR008271">
    <property type="entry name" value="Ser/Thr_kinase_AS"/>
</dbReference>
<dbReference type="PROSITE" id="PS50011">
    <property type="entry name" value="PROTEIN_KINASE_DOM"/>
    <property type="match status" value="1"/>
</dbReference>
<evidence type="ECO:0000259" key="7">
    <source>
        <dbReference type="PROSITE" id="PS50078"/>
    </source>
</evidence>
<keyword evidence="9" id="KW-1185">Reference proteome</keyword>
<keyword evidence="4" id="KW-0723">Serine/threonine-protein kinase</keyword>
<evidence type="ECO:0000256" key="1">
    <source>
        <dbReference type="ARBA" id="ARBA00022741"/>
    </source>
</evidence>
<protein>
    <recommendedName>
        <fullName evidence="4">Serine/threonine-protein kinase PLK</fullName>
        <ecNumber evidence="4">2.7.11.21</ecNumber>
    </recommendedName>
    <alternativeName>
        <fullName evidence="4">Polo-like kinase</fullName>
    </alternativeName>
</protein>
<dbReference type="Pfam" id="PF00069">
    <property type="entry name" value="Pkinase"/>
    <property type="match status" value="1"/>
</dbReference>
<dbReference type="GO" id="GO:0000776">
    <property type="term" value="C:kinetochore"/>
    <property type="evidence" value="ECO:0000314"/>
    <property type="project" value="GeneDB"/>
</dbReference>
<comment type="catalytic activity">
    <reaction evidence="4">
        <text>L-threonyl-[protein] + ATP = O-phospho-L-threonyl-[protein] + ADP + H(+)</text>
        <dbReference type="Rhea" id="RHEA:46608"/>
        <dbReference type="Rhea" id="RHEA-COMP:11060"/>
        <dbReference type="Rhea" id="RHEA-COMP:11605"/>
        <dbReference type="ChEBI" id="CHEBI:15378"/>
        <dbReference type="ChEBI" id="CHEBI:30013"/>
        <dbReference type="ChEBI" id="CHEBI:30616"/>
        <dbReference type="ChEBI" id="CHEBI:61977"/>
        <dbReference type="ChEBI" id="CHEBI:456216"/>
        <dbReference type="EC" id="2.7.11.21"/>
    </reaction>
</comment>
<feature type="region of interest" description="Disordered" evidence="5">
    <location>
        <begin position="1"/>
        <end position="32"/>
    </location>
</feature>
<dbReference type="InterPro" id="IPR000719">
    <property type="entry name" value="Prot_kinase_dom"/>
</dbReference>
<dbReference type="InterPro" id="IPR017441">
    <property type="entry name" value="Protein_kinase_ATP_BS"/>
</dbReference>
<comment type="similarity">
    <text evidence="4">Belongs to the protein kinase superfamily. Ser/Thr protein kinase family. CDC5/Polo subfamily.</text>
</comment>
<dbReference type="PROSITE" id="PS50078">
    <property type="entry name" value="POLO_BOX"/>
    <property type="match status" value="1"/>
</dbReference>
<dbReference type="IntAct" id="Q383M7">
    <property type="interactions" value="16"/>
</dbReference>
<evidence type="ECO:0000313" key="8">
    <source>
        <dbReference type="EMBL" id="EAN80004.1"/>
    </source>
</evidence>
<dbReference type="AlphaFoldDB" id="Q383M7"/>
<evidence type="ECO:0000256" key="5">
    <source>
        <dbReference type="SAM" id="MobiDB-lite"/>
    </source>
</evidence>
<gene>
    <name evidence="8" type="ORF">Tb11.01.2290</name>
</gene>
<proteinExistence type="inferred from homology"/>
<dbReference type="SUPFAM" id="SSF56112">
    <property type="entry name" value="Protein kinase-like (PK-like)"/>
    <property type="match status" value="1"/>
</dbReference>
<feature type="compositionally biased region" description="Low complexity" evidence="5">
    <location>
        <begin position="706"/>
        <end position="725"/>
    </location>
</feature>
<dbReference type="GO" id="GO:0005654">
    <property type="term" value="C:nucleoplasm"/>
    <property type="evidence" value="ECO:0006056"/>
    <property type="project" value="Others"/>
</dbReference>
<dbReference type="GO" id="GO:0007059">
    <property type="term" value="P:chromosome segregation"/>
    <property type="evidence" value="ECO:0000315"/>
    <property type="project" value="GeneDB"/>
</dbReference>
<feature type="region of interest" description="Disordered" evidence="5">
    <location>
        <begin position="870"/>
        <end position="951"/>
    </location>
</feature>
<feature type="region of interest" description="Disordered" evidence="5">
    <location>
        <begin position="1004"/>
        <end position="1023"/>
    </location>
</feature>
<sequence length="1260" mass="139201">MFNVSPASRDRVRSESQRTPRPRSSLSMPRELSYTPAISSIPSSLHTPFIQKCYVQGDNSTEGQQQQQQQPPDHMTVVFESDNMQLTTTSLLGKGGFGRVYVAQSSGGELCALKVSSKQMTDGDWERLRKEVALMSHFSQHPNVVKLIAAGRDRNFAYVAMECCASRSLHDIINKHGLEVPEILWVGYALIDTIAFLHAKGCIHRDLKPQNLLFDFDGNLKISDFGLSSNVTESEPRKTVAGTAMYMAPEIAGAVYKRMTNDNSSSSLRYGQEVDTWSIGVVLYVMLTRMNPYAQALENEGAHEMNKTQKTLTLFSAVAGAAWHWPAGWRGDKELSDVVNQILHRNPAQRATLQDILQHPVWDRRPLSCPLTLLQKLNLVERRPFTRTGAVGRSCSRAPEGMQPQYATKTAEVVLLEGLNQVIQVEESTRTQLVLESNEVINLIFGTLKLHASEANGRRFIVIDEKGCRKNIEDMLLTTRPVRCRSHELVSTAVCAKQPKRGTRVGSSLRPQRESSVLLAGPLAFGQTQDAGEIVRAASDRYAVVFSGRETSTRWSLRNVISLPRELNAAIEEVTCINKHQMKKLIKIPLGYVGFDCNVCDSAIDDISIEKPVFRCHKCDYDLCMNCAYEGKIKDVNFVCVSCMKKFASSSKLEAHSAKCRGPSMSPSARCSSRRNTMLWEQLENEGGSLLDIRLPTETKPRRSARTSCRTSGGRESSGGRISIGDSYVPGPEDLGTMVVAHRDANFPEMPKFSTQSDSKASSPFGEKEGADKNYRQSFSFELPPQVRLSKHRRDKGAEPRSSEELREIVDELTPTPKRVRTEARQNSCEPYAPQVNDAGLVVGIAARSRVEREGSLRGEQQSRNVVVIRADNAAKPQDLRKQSQVPRSASSSQPGSRMESQAIDTLSKPAPKNVAVREYRSASGQRDPLVPRTSLPSAQTGEIFGAPPLPRIVTSGRSSVPRSMSYTLPSAAGVARRQTSQPLVNLLGGVPVGAYGGGSFNPGERNASISNTNRTVGPGQGGTAYLALPRDKQNRDRFVDDFLSGAWVRVYSFIGSEVVVMYYSVQPGRYGALFPTEEGAATAVLDIHSKLVLYVPRMDKDTVTRTQCHPNVLSFFQDEIRILPATSAEKTLGGVLRGIMGFVSELTKCRGEGEKYAAAQSAYIHQREKGAVPAGTKFAYVRKAFPDPAGSFVLFRLSNLRSQVVFNNALLDIRWQSDKNHNVGQKYYVRPNGEAGPFTAEHSGILNHVNLVMRNVYRK</sequence>
<dbReference type="RefSeq" id="XP_829116.1">
    <property type="nucleotide sequence ID" value="XM_824023.1"/>
</dbReference>
<dbReference type="GO" id="GO:0035556">
    <property type="term" value="P:intracellular signal transduction"/>
    <property type="evidence" value="ECO:0000318"/>
    <property type="project" value="GO_Central"/>
</dbReference>
<accession>Q383M7</accession>
<evidence type="ECO:0000313" key="9">
    <source>
        <dbReference type="Proteomes" id="UP000008524"/>
    </source>
</evidence>
<name>Q383M7_TRYB2</name>
<dbReference type="GeneID" id="3665494"/>
<evidence type="ECO:0000259" key="6">
    <source>
        <dbReference type="PROSITE" id="PS50011"/>
    </source>
</evidence>
<feature type="region of interest" description="Disordered" evidence="5">
    <location>
        <begin position="749"/>
        <end position="833"/>
    </location>
</feature>
<dbReference type="GO" id="GO:0005737">
    <property type="term" value="C:cytoplasm"/>
    <property type="evidence" value="ECO:0000314"/>
    <property type="project" value="GeneDB"/>
</dbReference>
<dbReference type="InterPro" id="IPR000959">
    <property type="entry name" value="POLO_box_dom"/>
</dbReference>
<dbReference type="InterPro" id="IPR058800">
    <property type="entry name" value="Znf-KKT2_KKT3"/>
</dbReference>
<keyword evidence="1 3" id="KW-0547">Nucleotide-binding</keyword>
<dbReference type="GO" id="GO:0005634">
    <property type="term" value="C:nucleus"/>
    <property type="evidence" value="ECO:0000314"/>
    <property type="project" value="GeneDB"/>
</dbReference>
<dbReference type="PROSITE" id="PS00108">
    <property type="entry name" value="PROTEIN_KINASE_ST"/>
    <property type="match status" value="1"/>
</dbReference>
<reference evidence="8 9" key="1">
    <citation type="journal article" date="2005" name="Science">
        <title>Comparative genomics of trypanosomatid parasitic protozoa.</title>
        <authorList>
            <person name="El-Sayed N.M."/>
            <person name="Myler P.J."/>
            <person name="Blandin G."/>
            <person name="Berriman M."/>
            <person name="Crabtree J."/>
            <person name="Aggarwal G."/>
            <person name="Caler E."/>
            <person name="Renauld H."/>
            <person name="Worthey E.A."/>
            <person name="Hertz-Fowler C."/>
            <person name="Ghedin E."/>
            <person name="Peacock C."/>
            <person name="Bartholomeu D.C."/>
            <person name="Haas B.J."/>
            <person name="Tran A.N."/>
            <person name="Wortman J.R."/>
            <person name="Alsmark U.C."/>
            <person name="Angiuoli S."/>
            <person name="Anupama A."/>
            <person name="Badger J."/>
            <person name="Bringaud F."/>
            <person name="Cadag E."/>
            <person name="Carlton J.M."/>
            <person name="Cerqueira G.C."/>
            <person name="Creasy T."/>
            <person name="Delcher A.L."/>
            <person name="Djikeng A."/>
            <person name="Embley T.M."/>
            <person name="Hauser C."/>
            <person name="Ivens A.C."/>
            <person name="Kummerfeld S.K."/>
            <person name="Pereira-Leal J.B."/>
            <person name="Nilsson D."/>
            <person name="Peterson J."/>
            <person name="Salzberg S.L."/>
            <person name="Shallom J."/>
            <person name="Silva J.C."/>
            <person name="Sundaram J."/>
            <person name="Westenberger S."/>
            <person name="White O."/>
            <person name="Melville S.E."/>
            <person name="Donelson J.E."/>
            <person name="Andersson B."/>
            <person name="Stuart K.D."/>
            <person name="Hall N."/>
        </authorList>
    </citation>
    <scope>NUCLEOTIDE SEQUENCE [LARGE SCALE GENOMIC DNA]</scope>
    <source>
        <strain evidence="8 9">927/4 GUTat10.1</strain>
    </source>
</reference>
<evidence type="ECO:0000256" key="2">
    <source>
        <dbReference type="ARBA" id="ARBA00022840"/>
    </source>
</evidence>
<dbReference type="GO" id="GO:0006468">
    <property type="term" value="P:protein phosphorylation"/>
    <property type="evidence" value="ECO:0000255"/>
    <property type="project" value="GeneDB"/>
</dbReference>
<feature type="compositionally biased region" description="Basic and acidic residues" evidence="5">
    <location>
        <begin position="796"/>
        <end position="810"/>
    </location>
</feature>